<keyword evidence="1" id="KW-0472">Membrane</keyword>
<accession>A0A0K0FCM0</accession>
<sequence>MKFNYNFNIFNQEYFFLTILKKCLIIFILFIGTEFIILLTFEGSAHLNSNDIYLNNTKSISRNCIFKTHDLWSKTIFKWIKPNKKYNRCKNTFRNNYYNLENGVLSLHQKIPNDTRCTYKCYYPVNDRKMREGSVNNLIESVTLDCDTLEINCKNKENKTTFFDLTFHVNNSPKLDKKKFDFLNTKYKMKANIKKFNVFIYVIDSLSYFQALRGLNYTRKILLNDFQGIEMKYLNIQGENSRPNAYGFLMNKQHNDIYDSYGIRPVIKNDFFPKESCNTPLDNNTHIVDYYRQMGYLTMNAEDFFDSGVFNYYNCIGFTENSYHHSLRPFQILKTKRRNEFKQLEKEKCYNDGFFLLNYFDQFLENNTSMPKLSLVWHTFLMHDDINRIFSADEIFHDFFKKNANQINNSFTILMGDHGFRTSNYQKTDIGFYEHKNPYFIITLPYELRGNKHLINNLKTNSEKHISHLDIYATLLDILTEATNNNFTNLQPYDLSNVVNEEIKGKSLIRPLEHRSRDCYEMFIPIQYCLCHVDFKYLEPKNKKEYEMLEKTFIKELNNKIVIGNLTSVCEKMVLDKDEKIIVKKATDESGSVLYQIEATTLPGKATYRAIFNDKMVLIGNEITRTNSYSKQAEVCEKKSEYRKFCYCKSLLEEP</sequence>
<keyword evidence="1" id="KW-1133">Transmembrane helix</keyword>
<protein>
    <submittedName>
        <fullName evidence="3">Sulfatase domain-containing protein</fullName>
    </submittedName>
</protein>
<dbReference type="Proteomes" id="UP000035680">
    <property type="component" value="Unassembled WGS sequence"/>
</dbReference>
<dbReference type="STRING" id="75913.A0A0K0FCM0"/>
<dbReference type="InterPro" id="IPR004245">
    <property type="entry name" value="DUF229"/>
</dbReference>
<organism evidence="2 3">
    <name type="scientific">Strongyloides venezuelensis</name>
    <name type="common">Threadworm</name>
    <dbReference type="NCBI Taxonomy" id="75913"/>
    <lineage>
        <taxon>Eukaryota</taxon>
        <taxon>Metazoa</taxon>
        <taxon>Ecdysozoa</taxon>
        <taxon>Nematoda</taxon>
        <taxon>Chromadorea</taxon>
        <taxon>Rhabditida</taxon>
        <taxon>Tylenchina</taxon>
        <taxon>Panagrolaimomorpha</taxon>
        <taxon>Strongyloidoidea</taxon>
        <taxon>Strongyloididae</taxon>
        <taxon>Strongyloides</taxon>
    </lineage>
</organism>
<dbReference type="WBParaSite" id="SVE_0658500.1">
    <property type="protein sequence ID" value="SVE_0658500.1"/>
    <property type="gene ID" value="SVE_0658500"/>
</dbReference>
<dbReference type="SUPFAM" id="SSF53649">
    <property type="entry name" value="Alkaline phosphatase-like"/>
    <property type="match status" value="1"/>
</dbReference>
<evidence type="ECO:0000313" key="3">
    <source>
        <dbReference type="WBParaSite" id="SVE_0658500.1"/>
    </source>
</evidence>
<dbReference type="PANTHER" id="PTHR10974">
    <property type="entry name" value="FI08016P-RELATED"/>
    <property type="match status" value="1"/>
</dbReference>
<dbReference type="AlphaFoldDB" id="A0A0K0FCM0"/>
<keyword evidence="2" id="KW-1185">Reference proteome</keyword>
<name>A0A0K0FCM0_STRVS</name>
<reference evidence="2" key="1">
    <citation type="submission" date="2014-07" db="EMBL/GenBank/DDBJ databases">
        <authorList>
            <person name="Martin A.A"/>
            <person name="De Silva N."/>
        </authorList>
    </citation>
    <scope>NUCLEOTIDE SEQUENCE</scope>
</reference>
<evidence type="ECO:0000313" key="2">
    <source>
        <dbReference type="Proteomes" id="UP000035680"/>
    </source>
</evidence>
<dbReference type="GO" id="GO:0005615">
    <property type="term" value="C:extracellular space"/>
    <property type="evidence" value="ECO:0007669"/>
    <property type="project" value="TreeGrafter"/>
</dbReference>
<proteinExistence type="predicted"/>
<dbReference type="InterPro" id="IPR017850">
    <property type="entry name" value="Alkaline_phosphatase_core_sf"/>
</dbReference>
<dbReference type="PANTHER" id="PTHR10974:SF75">
    <property type="entry name" value="SULFATASE DOMAIN-CONTAINING PROTEIN"/>
    <property type="match status" value="1"/>
</dbReference>
<feature type="transmembrane region" description="Helical" evidence="1">
    <location>
        <begin position="23"/>
        <end position="41"/>
    </location>
</feature>
<reference evidence="3" key="2">
    <citation type="submission" date="2015-08" db="UniProtKB">
        <authorList>
            <consortium name="WormBaseParasite"/>
        </authorList>
    </citation>
    <scope>IDENTIFICATION</scope>
</reference>
<keyword evidence="1" id="KW-0812">Transmembrane</keyword>
<evidence type="ECO:0000256" key="1">
    <source>
        <dbReference type="SAM" id="Phobius"/>
    </source>
</evidence>
<dbReference type="Pfam" id="PF02995">
    <property type="entry name" value="DUF229"/>
    <property type="match status" value="1"/>
</dbReference>